<name>A0ABQ7KNN4_BRACM</name>
<evidence type="ECO:0000313" key="5">
    <source>
        <dbReference type="EMBL" id="KAG5375631.1"/>
    </source>
</evidence>
<dbReference type="CDD" id="cd14703">
    <property type="entry name" value="bZIP_plant_RF2"/>
    <property type="match status" value="1"/>
</dbReference>
<dbReference type="Pfam" id="PF00170">
    <property type="entry name" value="bZIP_1"/>
    <property type="match status" value="1"/>
</dbReference>
<comment type="subcellular location">
    <subcellularLocation>
        <location evidence="1">Nucleus</location>
    </subcellularLocation>
</comment>
<sequence length="707" mass="77911">MDKEKSPSGGLPPPSGRYSSFPHLTPPPSGSSDANRFSHDISRMPDNPPKNLGHRRAHSEILTLPDDLSFDSDLGVVGGAADGPSFSDDADEDLMSMYLDMDKFNSSASSSCEPAELVWRNELGSTTTPGGGGGSSERPRIRHQHSQSMDGSTSLMSGSEDVSGGVDSKKAISAAKLSELALIDPKRAKRIWANRQSAARSKERKMRYIAELERKVQTLQTEATTLSAQLTLLQRDTNGLSVENHELKLRVQTVEQQVHLQDALNDALKEEVQHLKVLTGQGVSNGGASSVMNYGSFGSSNQQFYTNNQSRHTMQAAQQFQQLQIHSQKQQQQQQFQFQQQQQLYQLQLQQQRIQQQEQQSGGAEPRRPMSSSGQKESATSSPDLDLLSGLSLQSFQQDMAASSGVETEPEWIKRVRSEGAVPCLKPDSKDCKNSWTTPSPNTFMVRGPHYFSDKVKVPAGDFLLKPLGFDWVKGPTKLSEILSYPSSRIRKAIDEQFQTEDATAKPFVWAFNLQLPHKDNYSAVAYFVSTEPILQGSLMDQFLKGDDGFKKSRLKLIANIVKGPWIVRKAVGEQAICVIGRALSCKYVSGENFVEIDVDIGSSMVASAIVHLAFGYITTLTVDLAFLIESQTDAELPEKLLGAVRFSELQTDSAVSMELSSSTSNERSSWWKSLGNGFSNLLNQDTPNMNNTSFGNLQRDEDVKKP</sequence>
<evidence type="ECO:0000259" key="4">
    <source>
        <dbReference type="PROSITE" id="PS50217"/>
    </source>
</evidence>
<dbReference type="EMBL" id="JADBGQ010000010">
    <property type="protein sequence ID" value="KAG5375631.1"/>
    <property type="molecule type" value="Genomic_DNA"/>
</dbReference>
<dbReference type="Proteomes" id="UP000823674">
    <property type="component" value="Chromosome A10"/>
</dbReference>
<evidence type="ECO:0000256" key="3">
    <source>
        <dbReference type="SAM" id="MobiDB-lite"/>
    </source>
</evidence>
<feature type="region of interest" description="Disordered" evidence="3">
    <location>
        <begin position="683"/>
        <end position="707"/>
    </location>
</feature>
<dbReference type="SMART" id="SM00338">
    <property type="entry name" value="BRLZ"/>
    <property type="match status" value="1"/>
</dbReference>
<evidence type="ECO:0000256" key="1">
    <source>
        <dbReference type="ARBA" id="ARBA00004123"/>
    </source>
</evidence>
<proteinExistence type="predicted"/>
<feature type="region of interest" description="Disordered" evidence="3">
    <location>
        <begin position="355"/>
        <end position="384"/>
    </location>
</feature>
<dbReference type="SUPFAM" id="SSF81995">
    <property type="entry name" value="beta-sandwich domain of Sec23/24"/>
    <property type="match status" value="1"/>
</dbReference>
<dbReference type="Pfam" id="PF07059">
    <property type="entry name" value="EDR2_C"/>
    <property type="match status" value="1"/>
</dbReference>
<dbReference type="PROSITE" id="PS50217">
    <property type="entry name" value="BZIP"/>
    <property type="match status" value="1"/>
</dbReference>
<dbReference type="InterPro" id="IPR009769">
    <property type="entry name" value="EDR2_C"/>
</dbReference>
<feature type="coiled-coil region" evidence="2">
    <location>
        <begin position="202"/>
        <end position="236"/>
    </location>
</feature>
<evidence type="ECO:0000313" key="6">
    <source>
        <dbReference type="Proteomes" id="UP000823674"/>
    </source>
</evidence>
<dbReference type="SUPFAM" id="SSF57959">
    <property type="entry name" value="Leucine zipper domain"/>
    <property type="match status" value="1"/>
</dbReference>
<protein>
    <recommendedName>
        <fullName evidence="4">BZIP domain-containing protein</fullName>
    </recommendedName>
</protein>
<dbReference type="Gene3D" id="1.20.5.170">
    <property type="match status" value="1"/>
</dbReference>
<keyword evidence="2" id="KW-0175">Coiled coil</keyword>
<feature type="region of interest" description="Disordered" evidence="3">
    <location>
        <begin position="1"/>
        <end position="59"/>
    </location>
</feature>
<gene>
    <name evidence="5" type="primary">A10p005180.1_BraROA</name>
    <name evidence="5" type="ORF">IGI04_040227</name>
</gene>
<dbReference type="InterPro" id="IPR004827">
    <property type="entry name" value="bZIP"/>
</dbReference>
<keyword evidence="6" id="KW-1185">Reference proteome</keyword>
<feature type="compositionally biased region" description="Polar residues" evidence="3">
    <location>
        <begin position="683"/>
        <end position="697"/>
    </location>
</feature>
<feature type="region of interest" description="Disordered" evidence="3">
    <location>
        <begin position="122"/>
        <end position="165"/>
    </location>
</feature>
<reference evidence="5 6" key="1">
    <citation type="submission" date="2021-03" db="EMBL/GenBank/DDBJ databases">
        <authorList>
            <person name="King G.J."/>
            <person name="Bancroft I."/>
            <person name="Baten A."/>
            <person name="Bloomfield J."/>
            <person name="Borpatragohain P."/>
            <person name="He Z."/>
            <person name="Irish N."/>
            <person name="Irwin J."/>
            <person name="Liu K."/>
            <person name="Mauleon R.P."/>
            <person name="Moore J."/>
            <person name="Morris R."/>
            <person name="Ostergaard L."/>
            <person name="Wang B."/>
            <person name="Wells R."/>
        </authorList>
    </citation>
    <scope>NUCLEOTIDE SEQUENCE [LARGE SCALE GENOMIC DNA]</scope>
    <source>
        <strain evidence="5">R-o-18</strain>
        <tissue evidence="5">Leaf</tissue>
    </source>
</reference>
<organism evidence="5 6">
    <name type="scientific">Brassica rapa subsp. trilocularis</name>
    <dbReference type="NCBI Taxonomy" id="1813537"/>
    <lineage>
        <taxon>Eukaryota</taxon>
        <taxon>Viridiplantae</taxon>
        <taxon>Streptophyta</taxon>
        <taxon>Embryophyta</taxon>
        <taxon>Tracheophyta</taxon>
        <taxon>Spermatophyta</taxon>
        <taxon>Magnoliopsida</taxon>
        <taxon>eudicotyledons</taxon>
        <taxon>Gunneridae</taxon>
        <taxon>Pentapetalae</taxon>
        <taxon>rosids</taxon>
        <taxon>malvids</taxon>
        <taxon>Brassicales</taxon>
        <taxon>Brassicaceae</taxon>
        <taxon>Brassiceae</taxon>
        <taxon>Brassica</taxon>
    </lineage>
</organism>
<dbReference type="InterPro" id="IPR045096">
    <property type="entry name" value="EDR2-like"/>
</dbReference>
<accession>A0ABQ7KNN4</accession>
<feature type="domain" description="BZIP" evidence="4">
    <location>
        <begin position="184"/>
        <end position="247"/>
    </location>
</feature>
<evidence type="ECO:0000256" key="2">
    <source>
        <dbReference type="SAM" id="Coils"/>
    </source>
</evidence>
<feature type="compositionally biased region" description="Polar residues" evidence="3">
    <location>
        <begin position="146"/>
        <end position="156"/>
    </location>
</feature>
<dbReference type="PANTHER" id="PTHR12136">
    <property type="entry name" value="ENHANCED DISEASE RESISTANCE-RELATED"/>
    <property type="match status" value="1"/>
</dbReference>
<dbReference type="PANTHER" id="PTHR12136:SF101">
    <property type="entry name" value="ENHANCED DISEASE RESISTANCE-LIKE PROTEIN (DUF1336)"/>
    <property type="match status" value="1"/>
</dbReference>
<feature type="compositionally biased region" description="Polar residues" evidence="3">
    <location>
        <begin position="370"/>
        <end position="380"/>
    </location>
</feature>
<dbReference type="InterPro" id="IPR046347">
    <property type="entry name" value="bZIP_sf"/>
</dbReference>
<comment type="caution">
    <text evidence="5">The sequence shown here is derived from an EMBL/GenBank/DDBJ whole genome shotgun (WGS) entry which is preliminary data.</text>
</comment>
<dbReference type="InterPro" id="IPR044759">
    <property type="entry name" value="bZIP_RF2"/>
</dbReference>